<protein>
    <submittedName>
        <fullName evidence="1">Uncharacterized protein</fullName>
    </submittedName>
</protein>
<accession>A0A2K3KI35</accession>
<dbReference type="Proteomes" id="UP000236291">
    <property type="component" value="Unassembled WGS sequence"/>
</dbReference>
<feature type="non-terminal residue" evidence="1">
    <location>
        <position position="1"/>
    </location>
</feature>
<sequence length="40" mass="4464">ELFATARQEPVSHWCGSLMLAKPSLSEHVRYGSLRLAKPP</sequence>
<evidence type="ECO:0000313" key="1">
    <source>
        <dbReference type="EMBL" id="PNX65942.1"/>
    </source>
</evidence>
<dbReference type="EMBL" id="ASHM01187220">
    <property type="protein sequence ID" value="PNX65942.1"/>
    <property type="molecule type" value="Genomic_DNA"/>
</dbReference>
<organism evidence="1 2">
    <name type="scientific">Trifolium pratense</name>
    <name type="common">Red clover</name>
    <dbReference type="NCBI Taxonomy" id="57577"/>
    <lineage>
        <taxon>Eukaryota</taxon>
        <taxon>Viridiplantae</taxon>
        <taxon>Streptophyta</taxon>
        <taxon>Embryophyta</taxon>
        <taxon>Tracheophyta</taxon>
        <taxon>Spermatophyta</taxon>
        <taxon>Magnoliopsida</taxon>
        <taxon>eudicotyledons</taxon>
        <taxon>Gunneridae</taxon>
        <taxon>Pentapetalae</taxon>
        <taxon>rosids</taxon>
        <taxon>fabids</taxon>
        <taxon>Fabales</taxon>
        <taxon>Fabaceae</taxon>
        <taxon>Papilionoideae</taxon>
        <taxon>50 kb inversion clade</taxon>
        <taxon>NPAAA clade</taxon>
        <taxon>Hologalegina</taxon>
        <taxon>IRL clade</taxon>
        <taxon>Trifolieae</taxon>
        <taxon>Trifolium</taxon>
    </lineage>
</organism>
<dbReference type="AlphaFoldDB" id="A0A2K3KI35"/>
<name>A0A2K3KI35_TRIPR</name>
<comment type="caution">
    <text evidence="1">The sequence shown here is derived from an EMBL/GenBank/DDBJ whole genome shotgun (WGS) entry which is preliminary data.</text>
</comment>
<evidence type="ECO:0000313" key="2">
    <source>
        <dbReference type="Proteomes" id="UP000236291"/>
    </source>
</evidence>
<reference evidence="1 2" key="1">
    <citation type="journal article" date="2014" name="Am. J. Bot.">
        <title>Genome assembly and annotation for red clover (Trifolium pratense; Fabaceae).</title>
        <authorList>
            <person name="Istvanek J."/>
            <person name="Jaros M."/>
            <person name="Krenek A."/>
            <person name="Repkova J."/>
        </authorList>
    </citation>
    <scope>NUCLEOTIDE SEQUENCE [LARGE SCALE GENOMIC DNA]</scope>
    <source>
        <strain evidence="2">cv. Tatra</strain>
        <tissue evidence="1">Young leaves</tissue>
    </source>
</reference>
<gene>
    <name evidence="1" type="ORF">L195_g062845</name>
</gene>
<reference evidence="1 2" key="2">
    <citation type="journal article" date="2017" name="Front. Plant Sci.">
        <title>Gene Classification and Mining of Molecular Markers Useful in Red Clover (Trifolium pratense) Breeding.</title>
        <authorList>
            <person name="Istvanek J."/>
            <person name="Dluhosova J."/>
            <person name="Dluhos P."/>
            <person name="Patkova L."/>
            <person name="Nedelnik J."/>
            <person name="Repkova J."/>
        </authorList>
    </citation>
    <scope>NUCLEOTIDE SEQUENCE [LARGE SCALE GENOMIC DNA]</scope>
    <source>
        <strain evidence="2">cv. Tatra</strain>
        <tissue evidence="1">Young leaves</tissue>
    </source>
</reference>
<proteinExistence type="predicted"/>